<evidence type="ECO:0000313" key="1">
    <source>
        <dbReference type="EMBL" id="AGF57472.1"/>
    </source>
</evidence>
<dbReference type="HOGENOM" id="CLU_3402892_0_0_9"/>
<dbReference type="EMBL" id="CP004121">
    <property type="protein sequence ID" value="AGF57472.1"/>
    <property type="molecule type" value="Genomic_DNA"/>
</dbReference>
<organism evidence="1 2">
    <name type="scientific">Clostridium saccharoperbutylacetonicum N1-4(HMT)</name>
    <dbReference type="NCBI Taxonomy" id="931276"/>
    <lineage>
        <taxon>Bacteria</taxon>
        <taxon>Bacillati</taxon>
        <taxon>Bacillota</taxon>
        <taxon>Clostridia</taxon>
        <taxon>Eubacteriales</taxon>
        <taxon>Clostridiaceae</taxon>
        <taxon>Clostridium</taxon>
    </lineage>
</organism>
<dbReference type="KEGG" id="csr:Cspa_c37120"/>
<dbReference type="STRING" id="36745.CLSAP_34850"/>
<sequence length="30" mass="3605">MVKTYAFNIDEYINEKKIEEVSHKLVNVFC</sequence>
<name>M1N1V3_9CLOT</name>
<gene>
    <name evidence="1" type="ORF">Cspa_c37120</name>
</gene>
<dbReference type="AlphaFoldDB" id="M1N1V3"/>
<accession>M1N1V3</accession>
<keyword evidence="2" id="KW-1185">Reference proteome</keyword>
<reference evidence="1 2" key="1">
    <citation type="submission" date="2013-02" db="EMBL/GenBank/DDBJ databases">
        <title>Genome sequence of Clostridium saccharoperbutylacetonicum N1-4(HMT).</title>
        <authorList>
            <person name="Poehlein A."/>
            <person name="Daniel R."/>
        </authorList>
    </citation>
    <scope>NUCLEOTIDE SEQUENCE [LARGE SCALE GENOMIC DNA]</scope>
    <source>
        <strain evidence="2">N1-4(HMT)</strain>
    </source>
</reference>
<protein>
    <submittedName>
        <fullName evidence="1">Uncharacterized protein</fullName>
    </submittedName>
</protein>
<proteinExistence type="predicted"/>
<dbReference type="Proteomes" id="UP000011728">
    <property type="component" value="Chromosome"/>
</dbReference>
<evidence type="ECO:0000313" key="2">
    <source>
        <dbReference type="Proteomes" id="UP000011728"/>
    </source>
</evidence>